<dbReference type="InterPro" id="IPR036318">
    <property type="entry name" value="FAD-bd_PCMH-like_sf"/>
</dbReference>
<dbReference type="Gene3D" id="3.40.462.20">
    <property type="match status" value="1"/>
</dbReference>
<dbReference type="Pfam" id="PF01565">
    <property type="entry name" value="FAD_binding_4"/>
    <property type="match status" value="1"/>
</dbReference>
<dbReference type="GO" id="GO:0071949">
    <property type="term" value="F:FAD binding"/>
    <property type="evidence" value="ECO:0007669"/>
    <property type="project" value="InterPro"/>
</dbReference>
<dbReference type="EMBL" id="AP010968">
    <property type="protein sequence ID" value="BAJ27311.1"/>
    <property type="molecule type" value="Genomic_DNA"/>
</dbReference>
<evidence type="ECO:0000256" key="2">
    <source>
        <dbReference type="ARBA" id="ARBA00005466"/>
    </source>
</evidence>
<dbReference type="InterPro" id="IPR050416">
    <property type="entry name" value="FAD-linked_Oxidoreductase"/>
</dbReference>
<dbReference type="PROSITE" id="PS51387">
    <property type="entry name" value="FAD_PCMH"/>
    <property type="match status" value="1"/>
</dbReference>
<dbReference type="KEGG" id="ksk:KSE_14840"/>
<dbReference type="Gene3D" id="3.30.43.10">
    <property type="entry name" value="Uridine Diphospho-n-acetylenolpyruvylglucosamine Reductase, domain 2"/>
    <property type="match status" value="1"/>
</dbReference>
<proteinExistence type="inferred from homology"/>
<keyword evidence="4" id="KW-0274">FAD</keyword>
<keyword evidence="5" id="KW-0560">Oxidoreductase</keyword>
<reference evidence="7 8" key="1">
    <citation type="journal article" date="2010" name="DNA Res.">
        <title>Genome sequence of Kitasatospora setae NBRC 14216T: an evolutionary snapshot of the family Streptomycetaceae.</title>
        <authorList>
            <person name="Ichikawa N."/>
            <person name="Oguchi A."/>
            <person name="Ikeda H."/>
            <person name="Ishikawa J."/>
            <person name="Kitani S."/>
            <person name="Watanabe Y."/>
            <person name="Nakamura S."/>
            <person name="Katano Y."/>
            <person name="Kishi E."/>
            <person name="Sasagawa M."/>
            <person name="Ankai A."/>
            <person name="Fukui S."/>
            <person name="Hashimoto Y."/>
            <person name="Kamata S."/>
            <person name="Otoguro M."/>
            <person name="Tanikawa S."/>
            <person name="Nihira T."/>
            <person name="Horinouchi S."/>
            <person name="Ohnishi Y."/>
            <person name="Hayakawa M."/>
            <person name="Kuzuyama T."/>
            <person name="Arisawa A."/>
            <person name="Nomoto F."/>
            <person name="Miura H."/>
            <person name="Takahashi Y."/>
            <person name="Fujita N."/>
        </authorList>
    </citation>
    <scope>NUCLEOTIDE SEQUENCE [LARGE SCALE GENOMIC DNA]</scope>
    <source>
        <strain evidence="8">ATCC 33774 / DSM 43861 / JCM 3304 / KCC A-0304 / NBRC 14216 / KM-6054</strain>
    </source>
</reference>
<evidence type="ECO:0000313" key="7">
    <source>
        <dbReference type="EMBL" id="BAJ27311.1"/>
    </source>
</evidence>
<evidence type="ECO:0000256" key="3">
    <source>
        <dbReference type="ARBA" id="ARBA00022630"/>
    </source>
</evidence>
<evidence type="ECO:0000256" key="4">
    <source>
        <dbReference type="ARBA" id="ARBA00022827"/>
    </source>
</evidence>
<name>E4N7Y0_KITSK</name>
<dbReference type="InterPro" id="IPR016169">
    <property type="entry name" value="FAD-bd_PCMH_sub2"/>
</dbReference>
<evidence type="ECO:0000256" key="5">
    <source>
        <dbReference type="ARBA" id="ARBA00023002"/>
    </source>
</evidence>
<keyword evidence="3" id="KW-0285">Flavoprotein</keyword>
<dbReference type="InterPro" id="IPR016167">
    <property type="entry name" value="FAD-bd_PCMH_sub1"/>
</dbReference>
<dbReference type="PATRIC" id="fig|452652.3.peg.1482"/>
<accession>E4N7Y0</accession>
<dbReference type="HOGENOM" id="CLU_018354_10_0_11"/>
<dbReference type="SUPFAM" id="SSF56176">
    <property type="entry name" value="FAD-binding/transporter-associated domain-like"/>
    <property type="match status" value="1"/>
</dbReference>
<evidence type="ECO:0000313" key="8">
    <source>
        <dbReference type="Proteomes" id="UP000007076"/>
    </source>
</evidence>
<dbReference type="PANTHER" id="PTHR42973:SF39">
    <property type="entry name" value="FAD-BINDING PCMH-TYPE DOMAIN-CONTAINING PROTEIN"/>
    <property type="match status" value="1"/>
</dbReference>
<dbReference type="InterPro" id="IPR006094">
    <property type="entry name" value="Oxid_FAD_bind_N"/>
</dbReference>
<gene>
    <name evidence="7" type="ordered locus">KSE_14840</name>
</gene>
<feature type="domain" description="FAD-binding PCMH-type" evidence="6">
    <location>
        <begin position="35"/>
        <end position="205"/>
    </location>
</feature>
<organism evidence="7 8">
    <name type="scientific">Kitasatospora setae (strain ATCC 33774 / DSM 43861 / JCM 3304 / KCC A-0304 / NBRC 14216 / KM-6054)</name>
    <name type="common">Streptomyces setae</name>
    <dbReference type="NCBI Taxonomy" id="452652"/>
    <lineage>
        <taxon>Bacteria</taxon>
        <taxon>Bacillati</taxon>
        <taxon>Actinomycetota</taxon>
        <taxon>Actinomycetes</taxon>
        <taxon>Kitasatosporales</taxon>
        <taxon>Streptomycetaceae</taxon>
        <taxon>Kitasatospora</taxon>
    </lineage>
</organism>
<dbReference type="GO" id="GO:0016491">
    <property type="term" value="F:oxidoreductase activity"/>
    <property type="evidence" value="ECO:0007669"/>
    <property type="project" value="UniProtKB-KW"/>
</dbReference>
<comment type="cofactor">
    <cofactor evidence="1">
        <name>FAD</name>
        <dbReference type="ChEBI" id="CHEBI:57692"/>
    </cofactor>
</comment>
<dbReference type="RefSeq" id="WP_014134629.1">
    <property type="nucleotide sequence ID" value="NC_016109.1"/>
</dbReference>
<dbReference type="STRING" id="452652.KSE_14840"/>
<keyword evidence="8" id="KW-1185">Reference proteome</keyword>
<dbReference type="Proteomes" id="UP000007076">
    <property type="component" value="Chromosome"/>
</dbReference>
<protein>
    <submittedName>
        <fullName evidence="7">Putative oxidoreductase</fullName>
    </submittedName>
</protein>
<evidence type="ECO:0000256" key="1">
    <source>
        <dbReference type="ARBA" id="ARBA00001974"/>
    </source>
</evidence>
<dbReference type="Pfam" id="PF08031">
    <property type="entry name" value="BBE"/>
    <property type="match status" value="1"/>
</dbReference>
<evidence type="ECO:0000259" key="6">
    <source>
        <dbReference type="PROSITE" id="PS51387"/>
    </source>
</evidence>
<dbReference type="Gene3D" id="3.30.465.10">
    <property type="match status" value="1"/>
</dbReference>
<dbReference type="InterPro" id="IPR012951">
    <property type="entry name" value="BBE"/>
</dbReference>
<sequence length="454" mass="47620">MAEAAAALAEGFRGEILVPGDAGYDAARAVWNAAVDRRPELIARCTGVADVLLAVAVAREHGLPAGVRGAGHGLAGLGTCDGGLLIDLSRLTGVRVDPARRLARAQPGVTWGAFDHETQAFGLATTGAPYSGAGIAGATLGGGVGWLARAYGLTCDNLVEADVVTADGRLLTASAAAHPELFAGLRGGGGNFGVVTSFTYRLHRVGPHVLCGALYVPVELLAPTLAAVRDFMADAPDGLTVGVEFGRPRGVPRLPDRTALRIGLCWSGRADRGREAVAPLRALPGVVADTVQTRPYALWQRMLDADRGPGAGNYGRSEFLSVLDGAAIDRLAARVAAMPGPQARLQLAFLGGAVARVGPDDTAYTHRTAPYLLNAVGRWTDGPARPQVEWARECWEAMRPFSSGGAYVNLMGQEGQARVVEAYGLAKYERLVALKDRYDPANLFRFNQNIRPSG</sequence>
<dbReference type="InterPro" id="IPR016166">
    <property type="entry name" value="FAD-bd_PCMH"/>
</dbReference>
<dbReference type="AlphaFoldDB" id="E4N7Y0"/>
<dbReference type="eggNOG" id="COG0277">
    <property type="taxonomic scope" value="Bacteria"/>
</dbReference>
<comment type="similarity">
    <text evidence="2">Belongs to the oxygen-dependent FAD-linked oxidoreductase family.</text>
</comment>
<dbReference type="PANTHER" id="PTHR42973">
    <property type="entry name" value="BINDING OXIDOREDUCTASE, PUTATIVE (AFU_ORTHOLOGUE AFUA_1G17690)-RELATED"/>
    <property type="match status" value="1"/>
</dbReference>